<proteinExistence type="predicted"/>
<gene>
    <name evidence="4" type="ORF">SAMN04488693_10460</name>
</gene>
<sequence length="160" mass="16674">MTTPRTAALIIASTRAAAGVYQDECAPLIQRWLVGKGYAVQRAEVVPDGPAVQDALEQCLKGKPAVLITSGGTGLSEDDVTPDLTEPFLTRSLPGIMEALRRAGAEKTPMAALSRGHAGVSGRTFIINLPGSPGAVEDGLAVLDPILDHICAQLEGSHEH</sequence>
<evidence type="ECO:0000256" key="1">
    <source>
        <dbReference type="ARBA" id="ARBA00005046"/>
    </source>
</evidence>
<organism evidence="4 5">
    <name type="scientific">Arthrobacter subterraneus</name>
    <dbReference type="NCBI Taxonomy" id="335973"/>
    <lineage>
        <taxon>Bacteria</taxon>
        <taxon>Bacillati</taxon>
        <taxon>Actinomycetota</taxon>
        <taxon>Actinomycetes</taxon>
        <taxon>Micrococcales</taxon>
        <taxon>Micrococcaceae</taxon>
        <taxon>Arthrobacter</taxon>
    </lineage>
</organism>
<dbReference type="SMR" id="A0A1G8GCQ9"/>
<feature type="domain" description="MoaB/Mog" evidence="3">
    <location>
        <begin position="8"/>
        <end position="150"/>
    </location>
</feature>
<dbReference type="GO" id="GO:0006777">
    <property type="term" value="P:Mo-molybdopterin cofactor biosynthetic process"/>
    <property type="evidence" value="ECO:0007669"/>
    <property type="project" value="UniProtKB-KW"/>
</dbReference>
<evidence type="ECO:0000256" key="2">
    <source>
        <dbReference type="ARBA" id="ARBA00023150"/>
    </source>
</evidence>
<dbReference type="SUPFAM" id="SSF53218">
    <property type="entry name" value="Molybdenum cofactor biosynthesis proteins"/>
    <property type="match status" value="1"/>
</dbReference>
<dbReference type="STRING" id="335973.SAMN04488693_10460"/>
<dbReference type="PANTHER" id="PTHR43764">
    <property type="entry name" value="MOLYBDENUM COFACTOR BIOSYNTHESIS"/>
    <property type="match status" value="1"/>
</dbReference>
<dbReference type="CDD" id="cd00886">
    <property type="entry name" value="MogA_MoaB"/>
    <property type="match status" value="1"/>
</dbReference>
<dbReference type="SMART" id="SM00852">
    <property type="entry name" value="MoCF_biosynth"/>
    <property type="match status" value="1"/>
</dbReference>
<dbReference type="InterPro" id="IPR036425">
    <property type="entry name" value="MoaB/Mog-like_dom_sf"/>
</dbReference>
<reference evidence="4 5" key="1">
    <citation type="submission" date="2016-10" db="EMBL/GenBank/DDBJ databases">
        <authorList>
            <person name="de Groot N.N."/>
        </authorList>
    </citation>
    <scope>NUCLEOTIDE SEQUENCE [LARGE SCALE GENOMIC DNA]</scope>
    <source>
        <strain evidence="4 5">NP_1H</strain>
    </source>
</reference>
<dbReference type="Proteomes" id="UP000199258">
    <property type="component" value="Unassembled WGS sequence"/>
</dbReference>
<dbReference type="OrthoDB" id="9794429at2"/>
<keyword evidence="2" id="KW-0501">Molybdenum cofactor biosynthesis</keyword>
<dbReference type="InterPro" id="IPR001453">
    <property type="entry name" value="MoaB/Mog_dom"/>
</dbReference>
<name>A0A1G8GCQ9_9MICC</name>
<dbReference type="Gene3D" id="3.40.980.10">
    <property type="entry name" value="MoaB/Mog-like domain"/>
    <property type="match status" value="1"/>
</dbReference>
<dbReference type="InterPro" id="IPR051920">
    <property type="entry name" value="MPT_Adenylyltrnsfr/MoaC-Rel"/>
</dbReference>
<dbReference type="RefSeq" id="WP_090585299.1">
    <property type="nucleotide sequence ID" value="NZ_FNDT01000004.1"/>
</dbReference>
<accession>A0A1G8GCQ9</accession>
<evidence type="ECO:0000313" key="4">
    <source>
        <dbReference type="EMBL" id="SDH92137.1"/>
    </source>
</evidence>
<dbReference type="EMBL" id="FNDT01000004">
    <property type="protein sequence ID" value="SDH92137.1"/>
    <property type="molecule type" value="Genomic_DNA"/>
</dbReference>
<dbReference type="PANTHER" id="PTHR43764:SF1">
    <property type="entry name" value="MOLYBDOPTERIN MOLYBDOTRANSFERASE"/>
    <property type="match status" value="1"/>
</dbReference>
<dbReference type="Pfam" id="PF00994">
    <property type="entry name" value="MoCF_biosynth"/>
    <property type="match status" value="1"/>
</dbReference>
<dbReference type="AlphaFoldDB" id="A0A1G8GCQ9"/>
<evidence type="ECO:0000259" key="3">
    <source>
        <dbReference type="SMART" id="SM00852"/>
    </source>
</evidence>
<dbReference type="NCBIfam" id="TIGR00177">
    <property type="entry name" value="molyb_syn"/>
    <property type="match status" value="1"/>
</dbReference>
<protein>
    <submittedName>
        <fullName evidence="4">Molybdenum cofactor synthesis domain-containing protein</fullName>
    </submittedName>
</protein>
<keyword evidence="5" id="KW-1185">Reference proteome</keyword>
<comment type="pathway">
    <text evidence="1">Cofactor biosynthesis; molybdopterin biosynthesis.</text>
</comment>
<evidence type="ECO:0000313" key="5">
    <source>
        <dbReference type="Proteomes" id="UP000199258"/>
    </source>
</evidence>